<keyword evidence="1" id="KW-0812">Transmembrane</keyword>
<organism evidence="2 3">
    <name type="scientific">Dibothriocephalus latus</name>
    <name type="common">Fish tapeworm</name>
    <name type="synonym">Diphyllobothrium latum</name>
    <dbReference type="NCBI Taxonomy" id="60516"/>
    <lineage>
        <taxon>Eukaryota</taxon>
        <taxon>Metazoa</taxon>
        <taxon>Spiralia</taxon>
        <taxon>Lophotrochozoa</taxon>
        <taxon>Platyhelminthes</taxon>
        <taxon>Cestoda</taxon>
        <taxon>Eucestoda</taxon>
        <taxon>Diphyllobothriidea</taxon>
        <taxon>Diphyllobothriidae</taxon>
        <taxon>Dibothriocephalus</taxon>
    </lineage>
</organism>
<protein>
    <submittedName>
        <fullName evidence="2">Uncharacterized protein</fullName>
    </submittedName>
</protein>
<evidence type="ECO:0000256" key="1">
    <source>
        <dbReference type="SAM" id="Phobius"/>
    </source>
</evidence>
<dbReference type="EMBL" id="UYRU01044479">
    <property type="protein sequence ID" value="VDK86641.1"/>
    <property type="molecule type" value="Genomic_DNA"/>
</dbReference>
<keyword evidence="1" id="KW-0472">Membrane</keyword>
<keyword evidence="3" id="KW-1185">Reference proteome</keyword>
<feature type="transmembrane region" description="Helical" evidence="1">
    <location>
        <begin position="20"/>
        <end position="41"/>
    </location>
</feature>
<name>A0A3P6V8W6_DIBLA</name>
<proteinExistence type="predicted"/>
<dbReference type="OrthoDB" id="5086884at2759"/>
<accession>A0A3P6V8W6</accession>
<feature type="transmembrane region" description="Helical" evidence="1">
    <location>
        <begin position="46"/>
        <end position="65"/>
    </location>
</feature>
<sequence length="125" mass="13121">MVDASMMPQMGCLVDLRHVAVYGSVYAIADAAFCMGFAIVLMDSQLFCAFSFTLAVLVLVTAVIMPDLADLNEDTNGTSPCVAIGGSGSGELYPPLKKVSAVRPLGSGLEYDPTEGGLKPYGYED</sequence>
<keyword evidence="1" id="KW-1133">Transmembrane helix</keyword>
<reference evidence="2 3" key="1">
    <citation type="submission" date="2018-11" db="EMBL/GenBank/DDBJ databases">
        <authorList>
            <consortium name="Pathogen Informatics"/>
        </authorList>
    </citation>
    <scope>NUCLEOTIDE SEQUENCE [LARGE SCALE GENOMIC DNA]</scope>
</reference>
<gene>
    <name evidence="2" type="ORF">DILT_LOCUS3904</name>
</gene>
<dbReference type="AlphaFoldDB" id="A0A3P6V8W6"/>
<evidence type="ECO:0000313" key="2">
    <source>
        <dbReference type="EMBL" id="VDK86641.1"/>
    </source>
</evidence>
<evidence type="ECO:0000313" key="3">
    <source>
        <dbReference type="Proteomes" id="UP000281553"/>
    </source>
</evidence>
<dbReference type="Proteomes" id="UP000281553">
    <property type="component" value="Unassembled WGS sequence"/>
</dbReference>